<gene>
    <name evidence="2" type="ORF">E2C01_048481</name>
</gene>
<protein>
    <submittedName>
        <fullName evidence="2">Uncharacterized protein</fullName>
    </submittedName>
</protein>
<comment type="caution">
    <text evidence="2">The sequence shown here is derived from an EMBL/GenBank/DDBJ whole genome shotgun (WGS) entry which is preliminary data.</text>
</comment>
<dbReference type="AlphaFoldDB" id="A0A5B7G399"/>
<evidence type="ECO:0000256" key="1">
    <source>
        <dbReference type="SAM" id="MobiDB-lite"/>
    </source>
</evidence>
<keyword evidence="3" id="KW-1185">Reference proteome</keyword>
<feature type="region of interest" description="Disordered" evidence="1">
    <location>
        <begin position="31"/>
        <end position="64"/>
    </location>
</feature>
<reference evidence="2 3" key="1">
    <citation type="submission" date="2019-05" db="EMBL/GenBank/DDBJ databases">
        <title>Another draft genome of Portunus trituberculatus and its Hox gene families provides insights of decapod evolution.</title>
        <authorList>
            <person name="Jeong J.-H."/>
            <person name="Song I."/>
            <person name="Kim S."/>
            <person name="Choi T."/>
            <person name="Kim D."/>
            <person name="Ryu S."/>
            <person name="Kim W."/>
        </authorList>
    </citation>
    <scope>NUCLEOTIDE SEQUENCE [LARGE SCALE GENOMIC DNA]</scope>
    <source>
        <tissue evidence="2">Muscle</tissue>
    </source>
</reference>
<proteinExistence type="predicted"/>
<accession>A0A5B7G399</accession>
<evidence type="ECO:0000313" key="3">
    <source>
        <dbReference type="Proteomes" id="UP000324222"/>
    </source>
</evidence>
<name>A0A5B7G399_PORTR</name>
<evidence type="ECO:0000313" key="2">
    <source>
        <dbReference type="EMBL" id="MPC54560.1"/>
    </source>
</evidence>
<sequence>MVNFGILFVYDDPQLTEQQLRVASTRAEYARTAGHRRGGRQGEGAPPARLPPWCEVTDTGEAAG</sequence>
<dbReference type="Proteomes" id="UP000324222">
    <property type="component" value="Unassembled WGS sequence"/>
</dbReference>
<dbReference type="EMBL" id="VSRR010012449">
    <property type="protein sequence ID" value="MPC54560.1"/>
    <property type="molecule type" value="Genomic_DNA"/>
</dbReference>
<organism evidence="2 3">
    <name type="scientific">Portunus trituberculatus</name>
    <name type="common">Swimming crab</name>
    <name type="synonym">Neptunus trituberculatus</name>
    <dbReference type="NCBI Taxonomy" id="210409"/>
    <lineage>
        <taxon>Eukaryota</taxon>
        <taxon>Metazoa</taxon>
        <taxon>Ecdysozoa</taxon>
        <taxon>Arthropoda</taxon>
        <taxon>Crustacea</taxon>
        <taxon>Multicrustacea</taxon>
        <taxon>Malacostraca</taxon>
        <taxon>Eumalacostraca</taxon>
        <taxon>Eucarida</taxon>
        <taxon>Decapoda</taxon>
        <taxon>Pleocyemata</taxon>
        <taxon>Brachyura</taxon>
        <taxon>Eubrachyura</taxon>
        <taxon>Portunoidea</taxon>
        <taxon>Portunidae</taxon>
        <taxon>Portuninae</taxon>
        <taxon>Portunus</taxon>
    </lineage>
</organism>